<comment type="caution">
    <text evidence="1">The sequence shown here is derived from an EMBL/GenBank/DDBJ whole genome shotgun (WGS) entry which is preliminary data.</text>
</comment>
<protein>
    <submittedName>
        <fullName evidence="1">Uncharacterized protein</fullName>
    </submittedName>
</protein>
<accession>A0A0F9U878</accession>
<reference evidence="1" key="1">
    <citation type="journal article" date="2015" name="Nature">
        <title>Complex archaea that bridge the gap between prokaryotes and eukaryotes.</title>
        <authorList>
            <person name="Spang A."/>
            <person name="Saw J.H."/>
            <person name="Jorgensen S.L."/>
            <person name="Zaremba-Niedzwiedzka K."/>
            <person name="Martijn J."/>
            <person name="Lind A.E."/>
            <person name="van Eijk R."/>
            <person name="Schleper C."/>
            <person name="Guy L."/>
            <person name="Ettema T.J."/>
        </authorList>
    </citation>
    <scope>NUCLEOTIDE SEQUENCE</scope>
</reference>
<dbReference type="AlphaFoldDB" id="A0A0F9U878"/>
<gene>
    <name evidence="1" type="ORF">LCGC14_0298010</name>
</gene>
<organism evidence="1">
    <name type="scientific">marine sediment metagenome</name>
    <dbReference type="NCBI Taxonomy" id="412755"/>
    <lineage>
        <taxon>unclassified sequences</taxon>
        <taxon>metagenomes</taxon>
        <taxon>ecological metagenomes</taxon>
    </lineage>
</organism>
<name>A0A0F9U878_9ZZZZ</name>
<sequence length="68" mass="7433">MPWNPSPEVAVAQDAAKKLNAEVGVVVIYVNRDTLGMASYGHNKALCAEMGKLGDHLYEAAMEYIDEH</sequence>
<dbReference type="EMBL" id="LAZR01000183">
    <property type="protein sequence ID" value="KKN83562.1"/>
    <property type="molecule type" value="Genomic_DNA"/>
</dbReference>
<evidence type="ECO:0000313" key="1">
    <source>
        <dbReference type="EMBL" id="KKN83562.1"/>
    </source>
</evidence>
<proteinExistence type="predicted"/>